<organism evidence="2 3">
    <name type="scientific">Staphylotrichum longicolle</name>
    <dbReference type="NCBI Taxonomy" id="669026"/>
    <lineage>
        <taxon>Eukaryota</taxon>
        <taxon>Fungi</taxon>
        <taxon>Dikarya</taxon>
        <taxon>Ascomycota</taxon>
        <taxon>Pezizomycotina</taxon>
        <taxon>Sordariomycetes</taxon>
        <taxon>Sordariomycetidae</taxon>
        <taxon>Sordariales</taxon>
        <taxon>Chaetomiaceae</taxon>
        <taxon>Staphylotrichum</taxon>
    </lineage>
</organism>
<dbReference type="Proteomes" id="UP001197093">
    <property type="component" value="Unassembled WGS sequence"/>
</dbReference>
<gene>
    <name evidence="2" type="ORF">NEMBOFW57_004022</name>
</gene>
<sequence>MKQLSALAAAIARLFLALEKRSATDSSDFRAQPSHIKSASPSPPFDPFTATMSELQTLLDSGVVTSEDLVNIYLAQIEKHNHHGMKLNAIISTTPKDIVLAAARVLDQERRTLGKRGPLHGIPIVVKDNICTPSVGLPTTCGSFALVGATAIEDATITQRLLRAGALIIAKANMTEWANFKQSMMTSGWSAVGGQTPAGSSSGSAVAVAAGFAPISIATESNGSIVYPAGRAALYDHPGQEVIINATKNKLTAEEFAKYSTQIRETAANAVNSLLKKHDINVIVGSSDSRLAGVAAAAGFPIGNVPLGFAEFNGRGIGLSVLAPAGHELAILKFMSAWEKSLPSARAPPPMLVNWDEMVDGHDRGLKL</sequence>
<dbReference type="SUPFAM" id="SSF75304">
    <property type="entry name" value="Amidase signature (AS) enzymes"/>
    <property type="match status" value="2"/>
</dbReference>
<evidence type="ECO:0000259" key="1">
    <source>
        <dbReference type="Pfam" id="PF01425"/>
    </source>
</evidence>
<dbReference type="Pfam" id="PF01425">
    <property type="entry name" value="Amidase"/>
    <property type="match status" value="1"/>
</dbReference>
<dbReference type="InterPro" id="IPR023631">
    <property type="entry name" value="Amidase_dom"/>
</dbReference>
<evidence type="ECO:0000313" key="2">
    <source>
        <dbReference type="EMBL" id="KAG7293961.1"/>
    </source>
</evidence>
<comment type="caution">
    <text evidence="2">The sequence shown here is derived from an EMBL/GenBank/DDBJ whole genome shotgun (WGS) entry which is preliminary data.</text>
</comment>
<reference evidence="2" key="1">
    <citation type="submission" date="2023-02" db="EMBL/GenBank/DDBJ databases">
        <authorList>
            <person name="Palmer J.M."/>
        </authorList>
    </citation>
    <scope>NUCLEOTIDE SEQUENCE</scope>
    <source>
        <strain evidence="2">FW57</strain>
    </source>
</reference>
<dbReference type="AlphaFoldDB" id="A0AAD4F6M4"/>
<evidence type="ECO:0000313" key="3">
    <source>
        <dbReference type="Proteomes" id="UP001197093"/>
    </source>
</evidence>
<dbReference type="Gene3D" id="3.90.1300.10">
    <property type="entry name" value="Amidase signature (AS) domain"/>
    <property type="match status" value="2"/>
</dbReference>
<proteinExistence type="predicted"/>
<accession>A0AAD4F6M4</accession>
<name>A0AAD4F6M4_9PEZI</name>
<keyword evidence="3" id="KW-1185">Reference proteome</keyword>
<dbReference type="InterPro" id="IPR036928">
    <property type="entry name" value="AS_sf"/>
</dbReference>
<dbReference type="EMBL" id="JAHCVI010000001">
    <property type="protein sequence ID" value="KAG7293961.1"/>
    <property type="molecule type" value="Genomic_DNA"/>
</dbReference>
<dbReference type="PANTHER" id="PTHR42678">
    <property type="entry name" value="AMIDASE"/>
    <property type="match status" value="1"/>
</dbReference>
<protein>
    <recommendedName>
        <fullName evidence="1">Amidase domain-containing protein</fullName>
    </recommendedName>
</protein>
<feature type="domain" description="Amidase" evidence="1">
    <location>
        <begin position="69"/>
        <end position="230"/>
    </location>
</feature>
<dbReference type="PANTHER" id="PTHR42678:SF34">
    <property type="entry name" value="OS04G0183300 PROTEIN"/>
    <property type="match status" value="1"/>
</dbReference>